<dbReference type="EMBL" id="MKVH01000021">
    <property type="protein sequence ID" value="OJX57658.1"/>
    <property type="molecule type" value="Genomic_DNA"/>
</dbReference>
<dbReference type="Proteomes" id="UP000184233">
    <property type="component" value="Unassembled WGS sequence"/>
</dbReference>
<protein>
    <submittedName>
        <fullName evidence="1">Uncharacterized protein</fullName>
    </submittedName>
</protein>
<dbReference type="STRING" id="1895771.BGO89_06715"/>
<evidence type="ECO:0000313" key="1">
    <source>
        <dbReference type="EMBL" id="OJX57658.1"/>
    </source>
</evidence>
<name>A0A1M3KYR6_9BACT</name>
<gene>
    <name evidence="1" type="ORF">BGO89_06715</name>
</gene>
<sequence length="143" mass="16046">MLILTVLAERHACILEENPNIHTTRRWNEWTEYSLTLTDDQASGICDAVGTTAYDSDGDPVPHRILFGVNICRHGRTIEFGHLESYVPDAGWVPVDVPDSVHDTLEDHVLRFLHEMPPAAELLAIDHVLLRHHLAAQTALVNN</sequence>
<comment type="caution">
    <text evidence="1">The sequence shown here is derived from an EMBL/GenBank/DDBJ whole genome shotgun (WGS) entry which is preliminary data.</text>
</comment>
<evidence type="ECO:0000313" key="2">
    <source>
        <dbReference type="Proteomes" id="UP000184233"/>
    </source>
</evidence>
<dbReference type="AlphaFoldDB" id="A0A1M3KYR6"/>
<accession>A0A1M3KYR6</accession>
<reference evidence="1 2" key="1">
    <citation type="submission" date="2016-09" db="EMBL/GenBank/DDBJ databases">
        <title>Genome-resolved meta-omics ties microbial dynamics to process performance in biotechnology for thiocyanate degradation.</title>
        <authorList>
            <person name="Kantor R.S."/>
            <person name="Huddy R.J."/>
            <person name="Iyer R."/>
            <person name="Thomas B.C."/>
            <person name="Brown C.T."/>
            <person name="Anantharaman K."/>
            <person name="Tringe S."/>
            <person name="Hettich R.L."/>
            <person name="Harrison S.T."/>
            <person name="Banfield J.F."/>
        </authorList>
    </citation>
    <scope>NUCLEOTIDE SEQUENCE [LARGE SCALE GENOMIC DNA]</scope>
    <source>
        <strain evidence="1">59-99</strain>
    </source>
</reference>
<proteinExistence type="predicted"/>
<organism evidence="1 2">
    <name type="scientific">Candidatus Kapaibacterium thiocyanatum</name>
    <dbReference type="NCBI Taxonomy" id="1895771"/>
    <lineage>
        <taxon>Bacteria</taxon>
        <taxon>Pseudomonadati</taxon>
        <taxon>Candidatus Kapaibacteriota</taxon>
        <taxon>Candidatus Kapaibacteriia</taxon>
        <taxon>Candidatus Kapaibacteriales</taxon>
        <taxon>Candidatus Kapaibacteriaceae</taxon>
        <taxon>Candidatus Kapaibacterium</taxon>
    </lineage>
</organism>